<comment type="catalytic activity">
    <reaction evidence="1">
        <text>Hydrolysis of terminal non-reducing N-acetyl-D-hexosamine residues in N-acetyl-beta-D-hexosaminides.</text>
        <dbReference type="EC" id="3.2.1.52"/>
    </reaction>
</comment>
<dbReference type="InterPro" id="IPR050226">
    <property type="entry name" value="NagZ_Beta-hexosaminidase"/>
</dbReference>
<evidence type="ECO:0000259" key="8">
    <source>
        <dbReference type="Pfam" id="PF00933"/>
    </source>
</evidence>
<dbReference type="EMBL" id="QVLX01000006">
    <property type="protein sequence ID" value="RGE86025.1"/>
    <property type="molecule type" value="Genomic_DNA"/>
</dbReference>
<feature type="compositionally biased region" description="Basic and acidic residues" evidence="6">
    <location>
        <begin position="51"/>
        <end position="67"/>
    </location>
</feature>
<dbReference type="PROSITE" id="PS00775">
    <property type="entry name" value="GLYCOSYL_HYDROL_F3"/>
    <property type="match status" value="1"/>
</dbReference>
<feature type="chain" id="PRO_5017711794" description="beta-N-acetylhexosaminidase" evidence="7">
    <location>
        <begin position="30"/>
        <end position="444"/>
    </location>
</feature>
<dbReference type="Pfam" id="PF00933">
    <property type="entry name" value="Glyco_hydro_3"/>
    <property type="match status" value="1"/>
</dbReference>
<name>A0A3E3K082_9FIRM</name>
<protein>
    <recommendedName>
        <fullName evidence="3">beta-N-acetylhexosaminidase</fullName>
        <ecNumber evidence="3">3.2.1.52</ecNumber>
    </recommendedName>
</protein>
<dbReference type="RefSeq" id="WP_117493614.1">
    <property type="nucleotide sequence ID" value="NZ_BAABYU010000001.1"/>
</dbReference>
<evidence type="ECO:0000256" key="6">
    <source>
        <dbReference type="SAM" id="MobiDB-lite"/>
    </source>
</evidence>
<feature type="domain" description="Glycoside hydrolase family 3 N-terminal" evidence="8">
    <location>
        <begin position="79"/>
        <end position="410"/>
    </location>
</feature>
<evidence type="ECO:0000256" key="7">
    <source>
        <dbReference type="SAM" id="SignalP"/>
    </source>
</evidence>
<gene>
    <name evidence="9" type="ORF">DW016_11030</name>
</gene>
<comment type="caution">
    <text evidence="9">The sequence shown here is derived from an EMBL/GenBank/DDBJ whole genome shotgun (WGS) entry which is preliminary data.</text>
</comment>
<dbReference type="PANTHER" id="PTHR30480">
    <property type="entry name" value="BETA-HEXOSAMINIDASE-RELATED"/>
    <property type="match status" value="1"/>
</dbReference>
<keyword evidence="5" id="KW-0326">Glycosidase</keyword>
<dbReference type="Gene3D" id="3.20.20.300">
    <property type="entry name" value="Glycoside hydrolase, family 3, N-terminal domain"/>
    <property type="match status" value="1"/>
</dbReference>
<keyword evidence="4 9" id="KW-0378">Hydrolase</keyword>
<dbReference type="OrthoDB" id="9805821at2"/>
<dbReference type="InterPro" id="IPR017853">
    <property type="entry name" value="GH"/>
</dbReference>
<organism evidence="9 10">
    <name type="scientific">Sellimonas intestinalis</name>
    <dbReference type="NCBI Taxonomy" id="1653434"/>
    <lineage>
        <taxon>Bacteria</taxon>
        <taxon>Bacillati</taxon>
        <taxon>Bacillota</taxon>
        <taxon>Clostridia</taxon>
        <taxon>Lachnospirales</taxon>
        <taxon>Lachnospiraceae</taxon>
        <taxon>Sellimonas</taxon>
    </lineage>
</organism>
<dbReference type="GO" id="GO:0005975">
    <property type="term" value="P:carbohydrate metabolic process"/>
    <property type="evidence" value="ECO:0007669"/>
    <property type="project" value="InterPro"/>
</dbReference>
<evidence type="ECO:0000256" key="1">
    <source>
        <dbReference type="ARBA" id="ARBA00001231"/>
    </source>
</evidence>
<dbReference type="PANTHER" id="PTHR30480:SF13">
    <property type="entry name" value="BETA-HEXOSAMINIDASE"/>
    <property type="match status" value="1"/>
</dbReference>
<keyword evidence="10" id="KW-1185">Reference proteome</keyword>
<accession>A0A3E3K082</accession>
<proteinExistence type="inferred from homology"/>
<dbReference type="InterPro" id="IPR036962">
    <property type="entry name" value="Glyco_hydro_3_N_sf"/>
</dbReference>
<reference evidence="9 10" key="1">
    <citation type="submission" date="2018-08" db="EMBL/GenBank/DDBJ databases">
        <title>A genome reference for cultivated species of the human gut microbiota.</title>
        <authorList>
            <person name="Zou Y."/>
            <person name="Xue W."/>
            <person name="Luo G."/>
        </authorList>
    </citation>
    <scope>NUCLEOTIDE SEQUENCE [LARGE SCALE GENOMIC DNA]</scope>
    <source>
        <strain evidence="9 10">AF37-2AT</strain>
    </source>
</reference>
<dbReference type="EC" id="3.2.1.52" evidence="3"/>
<dbReference type="InterPro" id="IPR019800">
    <property type="entry name" value="Glyco_hydro_3_AS"/>
</dbReference>
<dbReference type="GO" id="GO:0009254">
    <property type="term" value="P:peptidoglycan turnover"/>
    <property type="evidence" value="ECO:0007669"/>
    <property type="project" value="TreeGrafter"/>
</dbReference>
<dbReference type="AlphaFoldDB" id="A0A3E3K082"/>
<feature type="region of interest" description="Disordered" evidence="6">
    <location>
        <begin position="39"/>
        <end position="67"/>
    </location>
</feature>
<evidence type="ECO:0000313" key="10">
    <source>
        <dbReference type="Proteomes" id="UP000261080"/>
    </source>
</evidence>
<feature type="signal peptide" evidence="7">
    <location>
        <begin position="1"/>
        <end position="29"/>
    </location>
</feature>
<dbReference type="Proteomes" id="UP000261080">
    <property type="component" value="Unassembled WGS sequence"/>
</dbReference>
<evidence type="ECO:0000256" key="3">
    <source>
        <dbReference type="ARBA" id="ARBA00012663"/>
    </source>
</evidence>
<dbReference type="SUPFAM" id="SSF51445">
    <property type="entry name" value="(Trans)glycosidases"/>
    <property type="match status" value="1"/>
</dbReference>
<evidence type="ECO:0000256" key="4">
    <source>
        <dbReference type="ARBA" id="ARBA00022801"/>
    </source>
</evidence>
<feature type="region of interest" description="Disordered" evidence="6">
    <location>
        <begin position="416"/>
        <end position="444"/>
    </location>
</feature>
<evidence type="ECO:0000313" key="9">
    <source>
        <dbReference type="EMBL" id="RGE86025.1"/>
    </source>
</evidence>
<dbReference type="InterPro" id="IPR001764">
    <property type="entry name" value="Glyco_hydro_3_N"/>
</dbReference>
<comment type="similarity">
    <text evidence="2">Belongs to the glycosyl hydrolase 3 family.</text>
</comment>
<keyword evidence="7" id="KW-0732">Signal</keyword>
<evidence type="ECO:0000256" key="5">
    <source>
        <dbReference type="ARBA" id="ARBA00023295"/>
    </source>
</evidence>
<evidence type="ECO:0000256" key="2">
    <source>
        <dbReference type="ARBA" id="ARBA00005336"/>
    </source>
</evidence>
<dbReference type="GO" id="GO:0004563">
    <property type="term" value="F:beta-N-acetylhexosaminidase activity"/>
    <property type="evidence" value="ECO:0007669"/>
    <property type="project" value="UniProtKB-EC"/>
</dbReference>
<sequence length="444" mass="48370">MSKRKRKQRRMGRWALGIGCMLLSAGAFAAVIYFSHAGRDETDGTDGTQQVKEDQKEKDIQKKEENKRQIDKKLGELSIEEKVAQMFIITPDALTGVEGTWNPGKVTETAYHETPVGGLIMMGNNLISQEQVQTWNDAVTGFSKEAVGLVPFLSVEEEGGTVAPISGNPNFGIENVGNMSEIGATDDSKKAYEAGKTIGTYLKELGFNLDFAPMADVRLNSENITAQHRSFGSDPKLVSDMVSESVEGFHSQGIYTVAKHFPGDGGTEGESHEKSVPLNRTKEELKESELLPFEAAIGAGTEFVMVGHISLPEILTDDTPASLSEDVVTEMLREELGYEGIIITDSMDMGAITDHYTSGEAAVKAVQAGVDMILMPQNFEEAYQGILEAVHQGTISEERIDASIKRILEVKMNETSNLKTGDSSERETADRTTNYTGEQGADRP</sequence>